<dbReference type="Proteomes" id="UP000440367">
    <property type="component" value="Unassembled WGS sequence"/>
</dbReference>
<protein>
    <submittedName>
        <fullName evidence="1">Uncharacterized protein</fullName>
    </submittedName>
</protein>
<reference evidence="1 4" key="1">
    <citation type="submission" date="2018-09" db="EMBL/GenBank/DDBJ databases">
        <title>Genomic investigation of the strawberry pathogen Phytophthora fragariae indicates pathogenicity is determined by transcriptional variation in three key races.</title>
        <authorList>
            <person name="Adams T.M."/>
            <person name="Armitage A.D."/>
            <person name="Sobczyk M.K."/>
            <person name="Bates H.J."/>
            <person name="Dunwell J.M."/>
            <person name="Nellist C.F."/>
            <person name="Harrison R.J."/>
        </authorList>
    </citation>
    <scope>NUCLEOTIDE SEQUENCE [LARGE SCALE GENOMIC DNA]</scope>
    <source>
        <strain evidence="2 3">BC-1</strain>
        <strain evidence="1 4">SCRP245</strain>
    </source>
</reference>
<comment type="caution">
    <text evidence="1">The sequence shown here is derived from an EMBL/GenBank/DDBJ whole genome shotgun (WGS) entry which is preliminary data.</text>
</comment>
<proteinExistence type="predicted"/>
<dbReference type="AlphaFoldDB" id="A0A6A3IY22"/>
<evidence type="ECO:0000313" key="4">
    <source>
        <dbReference type="Proteomes" id="UP000460718"/>
    </source>
</evidence>
<dbReference type="EMBL" id="QXGD01003880">
    <property type="protein sequence ID" value="KAE9173910.1"/>
    <property type="molecule type" value="Genomic_DNA"/>
</dbReference>
<name>A0A6A3IY22_9STRA</name>
<sequence>MARRTVRIGCYHRYDALRLGMHGGVMVSSGRRGCCCTRAWVCEHNGAQQLGGRCLLWEGADRTSKTEVQSDC</sequence>
<evidence type="ECO:0000313" key="3">
    <source>
        <dbReference type="Proteomes" id="UP000440367"/>
    </source>
</evidence>
<gene>
    <name evidence="2" type="ORF">PF002_g29195</name>
    <name evidence="1" type="ORF">PF011_g20205</name>
</gene>
<dbReference type="Proteomes" id="UP000460718">
    <property type="component" value="Unassembled WGS sequence"/>
</dbReference>
<organism evidence="1 4">
    <name type="scientific">Phytophthora fragariae</name>
    <dbReference type="NCBI Taxonomy" id="53985"/>
    <lineage>
        <taxon>Eukaryota</taxon>
        <taxon>Sar</taxon>
        <taxon>Stramenopiles</taxon>
        <taxon>Oomycota</taxon>
        <taxon>Peronosporomycetes</taxon>
        <taxon>Peronosporales</taxon>
        <taxon>Peronosporaceae</taxon>
        <taxon>Phytophthora</taxon>
    </lineage>
</organism>
<evidence type="ECO:0000313" key="1">
    <source>
        <dbReference type="EMBL" id="KAE8985898.1"/>
    </source>
</evidence>
<evidence type="ECO:0000313" key="2">
    <source>
        <dbReference type="EMBL" id="KAE9173910.1"/>
    </source>
</evidence>
<accession>A0A6A3IY22</accession>
<dbReference type="EMBL" id="QXFW01001781">
    <property type="protein sequence ID" value="KAE8985898.1"/>
    <property type="molecule type" value="Genomic_DNA"/>
</dbReference>